<dbReference type="Gene3D" id="3.30.710.10">
    <property type="entry name" value="Potassium Channel Kv1.1, Chain A"/>
    <property type="match status" value="1"/>
</dbReference>
<dbReference type="CDD" id="cd18186">
    <property type="entry name" value="BTB_POZ_ZBTB_KLHL-like"/>
    <property type="match status" value="1"/>
</dbReference>
<dbReference type="Proteomes" id="UP001497382">
    <property type="component" value="Unassembled WGS sequence"/>
</dbReference>
<evidence type="ECO:0000259" key="1">
    <source>
        <dbReference type="PROSITE" id="PS50097"/>
    </source>
</evidence>
<organism evidence="2 3">
    <name type="scientific">Larinioides sclopetarius</name>
    <dbReference type="NCBI Taxonomy" id="280406"/>
    <lineage>
        <taxon>Eukaryota</taxon>
        <taxon>Metazoa</taxon>
        <taxon>Ecdysozoa</taxon>
        <taxon>Arthropoda</taxon>
        <taxon>Chelicerata</taxon>
        <taxon>Arachnida</taxon>
        <taxon>Araneae</taxon>
        <taxon>Araneomorphae</taxon>
        <taxon>Entelegynae</taxon>
        <taxon>Araneoidea</taxon>
        <taxon>Araneidae</taxon>
        <taxon>Larinioides</taxon>
    </lineage>
</organism>
<gene>
    <name evidence="2" type="ORF">LARSCL_LOCUS12107</name>
</gene>
<dbReference type="Gene3D" id="1.25.40.420">
    <property type="match status" value="1"/>
</dbReference>
<proteinExistence type="predicted"/>
<dbReference type="SUPFAM" id="SSF54695">
    <property type="entry name" value="POZ domain"/>
    <property type="match status" value="1"/>
</dbReference>
<dbReference type="AlphaFoldDB" id="A0AAV2AH74"/>
<evidence type="ECO:0000313" key="2">
    <source>
        <dbReference type="EMBL" id="CAL1282495.1"/>
    </source>
</evidence>
<dbReference type="Pfam" id="PF00651">
    <property type="entry name" value="BTB"/>
    <property type="match status" value="1"/>
</dbReference>
<protein>
    <recommendedName>
        <fullName evidence="1">BTB domain-containing protein</fullName>
    </recommendedName>
</protein>
<comment type="caution">
    <text evidence="2">The sequence shown here is derived from an EMBL/GenBank/DDBJ whole genome shotgun (WGS) entry which is preliminary data.</text>
</comment>
<dbReference type="PROSITE" id="PS50097">
    <property type="entry name" value="BTB"/>
    <property type="match status" value="1"/>
</dbReference>
<accession>A0AAV2AH74</accession>
<dbReference type="InterPro" id="IPR011333">
    <property type="entry name" value="SKP1/BTB/POZ_sf"/>
</dbReference>
<feature type="domain" description="BTB" evidence="1">
    <location>
        <begin position="176"/>
        <end position="243"/>
    </location>
</feature>
<evidence type="ECO:0000313" key="3">
    <source>
        <dbReference type="Proteomes" id="UP001497382"/>
    </source>
</evidence>
<name>A0AAV2AH74_9ARAC</name>
<dbReference type="SMART" id="SM00225">
    <property type="entry name" value="BTB"/>
    <property type="match status" value="1"/>
</dbReference>
<dbReference type="PANTHER" id="PTHR24413">
    <property type="entry name" value="SPECKLE-TYPE POZ PROTEIN"/>
    <property type="match status" value="1"/>
</dbReference>
<keyword evidence="3" id="KW-1185">Reference proteome</keyword>
<dbReference type="EMBL" id="CAXIEN010000156">
    <property type="protein sequence ID" value="CAL1282495.1"/>
    <property type="molecule type" value="Genomic_DNA"/>
</dbReference>
<reference evidence="2 3" key="1">
    <citation type="submission" date="2024-04" db="EMBL/GenBank/DDBJ databases">
        <authorList>
            <person name="Rising A."/>
            <person name="Reimegard J."/>
            <person name="Sonavane S."/>
            <person name="Akerstrom W."/>
            <person name="Nylinder S."/>
            <person name="Hedman E."/>
            <person name="Kallberg Y."/>
        </authorList>
    </citation>
    <scope>NUCLEOTIDE SEQUENCE [LARGE SCALE GENOMIC DNA]</scope>
</reference>
<dbReference type="InterPro" id="IPR000210">
    <property type="entry name" value="BTB/POZ_dom"/>
</dbReference>
<sequence>MAQKDEGVERKISKCSIRTEINTKMIEIRSTVENVSKLPYRKKVIGPDFYLTPESMCCVSFKKCESALYVYISNKTTAEIKIVRTLVLYDCNNKKLHEDRDENIFSLVKGTDVDLIEKVENRSRFDTLTKDKLVIYLCVNIEEIIGGKIKCFTNDTDPEKKLKEDLKTMLENPINSDVSLQVGNERIPVHWSVLCSRSPYFKRMFESEMKERVQNSVIITDISIATLKNLIEFLYTANFCESDQRGGLEELFEIYYGAEKYEVMDLRTLCACKIMKNASVDNVLQILQLSHLHNDKDLKMKVMSFIRLHSKAVLQTDGWKRFEASEPLAADAFSFFLKEN</sequence>